<feature type="transmembrane region" description="Helical" evidence="2">
    <location>
        <begin position="71"/>
        <end position="93"/>
    </location>
</feature>
<dbReference type="KEGG" id="nth:Nther_2063"/>
<name>B2A739_NATTJ</name>
<evidence type="ECO:0000256" key="1">
    <source>
        <dbReference type="SAM" id="MobiDB-lite"/>
    </source>
</evidence>
<dbReference type="InterPro" id="IPR009003">
    <property type="entry name" value="Peptidase_S1_PA"/>
</dbReference>
<dbReference type="PANTHER" id="PTHR43019:SF23">
    <property type="entry name" value="PROTEASE DO-LIKE 5, CHLOROPLASTIC"/>
    <property type="match status" value="1"/>
</dbReference>
<keyword evidence="2" id="KW-0812">Transmembrane</keyword>
<dbReference type="HOGENOM" id="CLU_074311_0_0_9"/>
<dbReference type="SUPFAM" id="SSF50494">
    <property type="entry name" value="Trypsin-like serine proteases"/>
    <property type="match status" value="1"/>
</dbReference>
<dbReference type="InterPro" id="IPR001940">
    <property type="entry name" value="Peptidase_S1C"/>
</dbReference>
<evidence type="ECO:0000313" key="4">
    <source>
        <dbReference type="Proteomes" id="UP000001683"/>
    </source>
</evidence>
<keyword evidence="2" id="KW-0472">Membrane</keyword>
<evidence type="ECO:0000256" key="2">
    <source>
        <dbReference type="SAM" id="Phobius"/>
    </source>
</evidence>
<reference evidence="3 4" key="2">
    <citation type="journal article" date="2011" name="J. Bacteriol.">
        <title>Complete genome sequence of the anaerobic, halophilic alkalithermophile Natranaerobius thermophilus JW/NM-WN-LF.</title>
        <authorList>
            <person name="Zhao B."/>
            <person name="Mesbah N.M."/>
            <person name="Dalin E."/>
            <person name="Goodwin L."/>
            <person name="Nolan M."/>
            <person name="Pitluck S."/>
            <person name="Chertkov O."/>
            <person name="Brettin T.S."/>
            <person name="Han J."/>
            <person name="Larimer F.W."/>
            <person name="Land M.L."/>
            <person name="Hauser L."/>
            <person name="Kyrpides N."/>
            <person name="Wiegel J."/>
        </authorList>
    </citation>
    <scope>NUCLEOTIDE SEQUENCE [LARGE SCALE GENOMIC DNA]</scope>
    <source>
        <strain evidence="4">ATCC BAA-1301 / DSM 18059 / JW/NM-WN-LF</strain>
    </source>
</reference>
<dbReference type="GO" id="GO:0006508">
    <property type="term" value="P:proteolysis"/>
    <property type="evidence" value="ECO:0007669"/>
    <property type="project" value="InterPro"/>
</dbReference>
<dbReference type="InterPro" id="IPR043504">
    <property type="entry name" value="Peptidase_S1_PA_chymotrypsin"/>
</dbReference>
<dbReference type="EMBL" id="CP001034">
    <property type="protein sequence ID" value="ACB85630.1"/>
    <property type="molecule type" value="Genomic_DNA"/>
</dbReference>
<keyword evidence="2" id="KW-1133">Transmembrane helix</keyword>
<accession>B2A739</accession>
<protein>
    <submittedName>
        <fullName evidence="3">Peptidase S1 and S6 chymotrypsin/Hap</fullName>
    </submittedName>
</protein>
<feature type="region of interest" description="Disordered" evidence="1">
    <location>
        <begin position="1"/>
        <end position="34"/>
    </location>
</feature>
<dbReference type="OrthoDB" id="9766361at2"/>
<gene>
    <name evidence="3" type="ordered locus">Nther_2063</name>
</gene>
<dbReference type="eggNOG" id="COG0265">
    <property type="taxonomic scope" value="Bacteria"/>
</dbReference>
<organism evidence="3 4">
    <name type="scientific">Natranaerobius thermophilus (strain ATCC BAA-1301 / DSM 18059 / JW/NM-WN-LF)</name>
    <dbReference type="NCBI Taxonomy" id="457570"/>
    <lineage>
        <taxon>Bacteria</taxon>
        <taxon>Bacillati</taxon>
        <taxon>Bacillota</taxon>
        <taxon>Clostridia</taxon>
        <taxon>Natranaerobiales</taxon>
        <taxon>Natranaerobiaceae</taxon>
        <taxon>Natranaerobius</taxon>
    </lineage>
</organism>
<dbReference type="InParanoid" id="B2A739"/>
<dbReference type="Gene3D" id="2.40.10.10">
    <property type="entry name" value="Trypsin-like serine proteases"/>
    <property type="match status" value="2"/>
</dbReference>
<proteinExistence type="predicted"/>
<feature type="compositionally biased region" description="Basic and acidic residues" evidence="1">
    <location>
        <begin position="9"/>
        <end position="25"/>
    </location>
</feature>
<sequence>MKNWNQNKNRNEKEFEYKENNHLDRDEEFENEELEDEEFYFPEEYWDFEFDEEDDEDWTEFDERKSKIRKIFTAAVLVMFVITAMTGVFNVLANFPIDAYLESLDLRDNPQVKELKKSVVMVSGHGEAQKNSISTRQAGSGFNIDPSGKILTNRHVVEDATNISVNFREEEKGFPVEEWHGAPYPNIDMAILEIQGENLPYVELKDDPIASLDKGQDVLIIGNPRGIGSLAVEGELMKIHELSGTPHSILEIDAHIHPGHSGSPVFDAEGEVVGIIYASRETNDGKQVGLAVSLKDVKDLEKFKDRGE</sequence>
<dbReference type="PRINTS" id="PR00834">
    <property type="entry name" value="PROTEASES2C"/>
</dbReference>
<dbReference type="PANTHER" id="PTHR43019">
    <property type="entry name" value="SERINE ENDOPROTEASE DEGS"/>
    <property type="match status" value="1"/>
</dbReference>
<dbReference type="STRING" id="457570.Nther_2063"/>
<dbReference type="Proteomes" id="UP000001683">
    <property type="component" value="Chromosome"/>
</dbReference>
<dbReference type="RefSeq" id="WP_012448487.1">
    <property type="nucleotide sequence ID" value="NC_010718.1"/>
</dbReference>
<evidence type="ECO:0000313" key="3">
    <source>
        <dbReference type="EMBL" id="ACB85630.1"/>
    </source>
</evidence>
<reference evidence="3 4" key="1">
    <citation type="submission" date="2008-04" db="EMBL/GenBank/DDBJ databases">
        <title>Complete sequence of chromosome of Natranaerobius thermophilus JW/NM-WN-LF.</title>
        <authorList>
            <consortium name="US DOE Joint Genome Institute"/>
            <person name="Copeland A."/>
            <person name="Lucas S."/>
            <person name="Lapidus A."/>
            <person name="Glavina del Rio T."/>
            <person name="Dalin E."/>
            <person name="Tice H."/>
            <person name="Bruce D."/>
            <person name="Goodwin L."/>
            <person name="Pitluck S."/>
            <person name="Chertkov O."/>
            <person name="Brettin T."/>
            <person name="Detter J.C."/>
            <person name="Han C."/>
            <person name="Kuske C.R."/>
            <person name="Schmutz J."/>
            <person name="Larimer F."/>
            <person name="Land M."/>
            <person name="Hauser L."/>
            <person name="Kyrpides N."/>
            <person name="Lykidis A."/>
            <person name="Mesbah N.M."/>
            <person name="Wiegel J."/>
        </authorList>
    </citation>
    <scope>NUCLEOTIDE SEQUENCE [LARGE SCALE GENOMIC DNA]</scope>
    <source>
        <strain evidence="4">ATCC BAA-1301 / DSM 18059 / JW/NM-WN-LF</strain>
    </source>
</reference>
<keyword evidence="4" id="KW-1185">Reference proteome</keyword>
<dbReference type="AlphaFoldDB" id="B2A739"/>
<dbReference type="GO" id="GO:0004252">
    <property type="term" value="F:serine-type endopeptidase activity"/>
    <property type="evidence" value="ECO:0007669"/>
    <property type="project" value="InterPro"/>
</dbReference>
<dbReference type="Pfam" id="PF13365">
    <property type="entry name" value="Trypsin_2"/>
    <property type="match status" value="1"/>
</dbReference>